<feature type="transmembrane region" description="Helical" evidence="7">
    <location>
        <begin position="224"/>
        <end position="244"/>
    </location>
</feature>
<evidence type="ECO:0000256" key="6">
    <source>
        <dbReference type="ARBA" id="ARBA00023136"/>
    </source>
</evidence>
<dbReference type="PANTHER" id="PTHR42810:SF2">
    <property type="entry name" value="PURINE PERMEASE C1399.01C-RELATED"/>
    <property type="match status" value="1"/>
</dbReference>
<organism evidence="8 9">
    <name type="scientific">Candidatus Scatomorpha intestinigallinarum</name>
    <dbReference type="NCBI Taxonomy" id="2840923"/>
    <lineage>
        <taxon>Bacteria</taxon>
        <taxon>Bacillati</taxon>
        <taxon>Bacillota</taxon>
        <taxon>Clostridia</taxon>
        <taxon>Eubacteriales</taxon>
        <taxon>Candidatus Scatomorpha</taxon>
    </lineage>
</organism>
<keyword evidence="6 7" id="KW-0472">Membrane</keyword>
<dbReference type="PANTHER" id="PTHR42810">
    <property type="entry name" value="PURINE PERMEASE C1399.01C-RELATED"/>
    <property type="match status" value="1"/>
</dbReference>
<feature type="transmembrane region" description="Helical" evidence="7">
    <location>
        <begin position="59"/>
        <end position="79"/>
    </location>
</feature>
<dbReference type="NCBIfam" id="NF037981">
    <property type="entry name" value="NCS2_1"/>
    <property type="match status" value="1"/>
</dbReference>
<evidence type="ECO:0000256" key="1">
    <source>
        <dbReference type="ARBA" id="ARBA00004141"/>
    </source>
</evidence>
<evidence type="ECO:0000313" key="9">
    <source>
        <dbReference type="Proteomes" id="UP000824238"/>
    </source>
</evidence>
<name>A0A9D1DM24_9FIRM</name>
<protein>
    <submittedName>
        <fullName evidence="8">Purine/pyrimidine permease</fullName>
    </submittedName>
</protein>
<feature type="transmembrane region" description="Helical" evidence="7">
    <location>
        <begin position="91"/>
        <end position="112"/>
    </location>
</feature>
<comment type="similarity">
    <text evidence="2">Belongs to the nucleobase:cation symporter-2 (NCS2) (TC 2.A.40) family.</text>
</comment>
<feature type="transmembrane region" description="Helical" evidence="7">
    <location>
        <begin position="264"/>
        <end position="281"/>
    </location>
</feature>
<dbReference type="InterPro" id="IPR006042">
    <property type="entry name" value="Xan_ur_permease"/>
</dbReference>
<evidence type="ECO:0000256" key="2">
    <source>
        <dbReference type="ARBA" id="ARBA00008821"/>
    </source>
</evidence>
<dbReference type="GO" id="GO:0042907">
    <property type="term" value="F:xanthine transmembrane transporter activity"/>
    <property type="evidence" value="ECO:0007669"/>
    <property type="project" value="TreeGrafter"/>
</dbReference>
<evidence type="ECO:0000256" key="7">
    <source>
        <dbReference type="SAM" id="Phobius"/>
    </source>
</evidence>
<feature type="transmembrane region" description="Helical" evidence="7">
    <location>
        <begin position="348"/>
        <end position="366"/>
    </location>
</feature>
<feature type="transmembrane region" description="Helical" evidence="7">
    <location>
        <begin position="147"/>
        <end position="165"/>
    </location>
</feature>
<keyword evidence="4 7" id="KW-0812">Transmembrane</keyword>
<feature type="transmembrane region" description="Helical" evidence="7">
    <location>
        <begin position="372"/>
        <end position="394"/>
    </location>
</feature>
<proteinExistence type="inferred from homology"/>
<comment type="caution">
    <text evidence="8">The sequence shown here is derived from an EMBL/GenBank/DDBJ whole genome shotgun (WGS) entry which is preliminary data.</text>
</comment>
<accession>A0A9D1DM24</accession>
<dbReference type="NCBIfam" id="TIGR00801">
    <property type="entry name" value="ncs2"/>
    <property type="match status" value="1"/>
</dbReference>
<evidence type="ECO:0000256" key="3">
    <source>
        <dbReference type="ARBA" id="ARBA00022448"/>
    </source>
</evidence>
<evidence type="ECO:0000256" key="5">
    <source>
        <dbReference type="ARBA" id="ARBA00022989"/>
    </source>
</evidence>
<keyword evidence="5 7" id="KW-1133">Transmembrane helix</keyword>
<dbReference type="Proteomes" id="UP000824238">
    <property type="component" value="Unassembled WGS sequence"/>
</dbReference>
<gene>
    <name evidence="8" type="ORF">IAD36_06840</name>
</gene>
<feature type="transmembrane region" description="Helical" evidence="7">
    <location>
        <begin position="406"/>
        <end position="424"/>
    </location>
</feature>
<feature type="transmembrane region" description="Helical" evidence="7">
    <location>
        <begin position="118"/>
        <end position="140"/>
    </location>
</feature>
<comment type="subcellular location">
    <subcellularLocation>
        <location evidence="1">Membrane</location>
        <topology evidence="1">Multi-pass membrane protein</topology>
    </subcellularLocation>
</comment>
<dbReference type="AlphaFoldDB" id="A0A9D1DM24"/>
<evidence type="ECO:0000256" key="4">
    <source>
        <dbReference type="ARBA" id="ARBA00022692"/>
    </source>
</evidence>
<feature type="transmembrane region" description="Helical" evidence="7">
    <location>
        <begin position="21"/>
        <end position="47"/>
    </location>
</feature>
<reference evidence="8" key="2">
    <citation type="journal article" date="2021" name="PeerJ">
        <title>Extensive microbial diversity within the chicken gut microbiome revealed by metagenomics and culture.</title>
        <authorList>
            <person name="Gilroy R."/>
            <person name="Ravi A."/>
            <person name="Getino M."/>
            <person name="Pursley I."/>
            <person name="Horton D.L."/>
            <person name="Alikhan N.F."/>
            <person name="Baker D."/>
            <person name="Gharbi K."/>
            <person name="Hall N."/>
            <person name="Watson M."/>
            <person name="Adriaenssens E.M."/>
            <person name="Foster-Nyarko E."/>
            <person name="Jarju S."/>
            <person name="Secka A."/>
            <person name="Antonio M."/>
            <person name="Oren A."/>
            <person name="Chaudhuri R.R."/>
            <person name="La Ragione R."/>
            <person name="Hildebrand F."/>
            <person name="Pallen M.J."/>
        </authorList>
    </citation>
    <scope>NUCLEOTIDE SEQUENCE</scope>
    <source>
        <strain evidence="8">ChiGjej3B3-7149</strain>
    </source>
</reference>
<evidence type="ECO:0000313" key="8">
    <source>
        <dbReference type="EMBL" id="HIR55288.1"/>
    </source>
</evidence>
<keyword evidence="3" id="KW-0813">Transport</keyword>
<feature type="transmembrane region" description="Helical" evidence="7">
    <location>
        <begin position="198"/>
        <end position="217"/>
    </location>
</feature>
<sequence>MDEKKLSGRELLFTTHGIPPMGASLSLAFQHLVAMIVGCVTPAIIVANAAGLDMSDRVILIQASLVVSAISTFLQIFPIGGKKGGFRFGSGLPVIIGVSFAYVPSMQAIAGAGEGGHLGVANIAGAMLVGGAVAVIVGLFLKKIRKFFPPIITGTVVFTIGLSLYPTAINYMAGGTSNTYELVVQTKGLTEALVYGSWQNWVVALLTLAMVVLLSNYTKGITKLAATLFGMIFGYIVALCFGMVDFSGLSSSGWFEAPHLVPFGMNFDVAACIALGLLFAVNSVQAIGDFTSTTVGGMDREPTDNELQGGILCYGATNMLGSFFGGLPTATYSQNVGIVSTNKVINRFVFAVAAGFMLLAGLIPKFSGLLTTIPQCVLGGATVSVFSTIAMTGMRLITSKGLSPRTVTVVGLSVALGVGVWQAADSIGQFPETFTMVFGKSPVVVATIVALILHNIIPKDKDSLAD</sequence>
<reference evidence="8" key="1">
    <citation type="submission" date="2020-10" db="EMBL/GenBank/DDBJ databases">
        <authorList>
            <person name="Gilroy R."/>
        </authorList>
    </citation>
    <scope>NUCLEOTIDE SEQUENCE</scope>
    <source>
        <strain evidence="8">ChiGjej3B3-7149</strain>
    </source>
</reference>
<dbReference type="Pfam" id="PF00860">
    <property type="entry name" value="Xan_ur_permease"/>
    <property type="match status" value="1"/>
</dbReference>
<dbReference type="EMBL" id="DVHH01000164">
    <property type="protein sequence ID" value="HIR55288.1"/>
    <property type="molecule type" value="Genomic_DNA"/>
</dbReference>
<feature type="transmembrane region" description="Helical" evidence="7">
    <location>
        <begin position="436"/>
        <end position="457"/>
    </location>
</feature>
<dbReference type="GO" id="GO:0005886">
    <property type="term" value="C:plasma membrane"/>
    <property type="evidence" value="ECO:0007669"/>
    <property type="project" value="TreeGrafter"/>
</dbReference>
<dbReference type="InterPro" id="IPR006043">
    <property type="entry name" value="NCS2"/>
</dbReference>